<accession>A0ABT5DZK6</accession>
<name>A0ABT5DZK6_9BACT</name>
<organism evidence="2 3">
    <name type="scientific">Nannocystis bainbridge</name>
    <dbReference type="NCBI Taxonomy" id="2995303"/>
    <lineage>
        <taxon>Bacteria</taxon>
        <taxon>Pseudomonadati</taxon>
        <taxon>Myxococcota</taxon>
        <taxon>Polyangia</taxon>
        <taxon>Nannocystales</taxon>
        <taxon>Nannocystaceae</taxon>
        <taxon>Nannocystis</taxon>
    </lineage>
</organism>
<dbReference type="Proteomes" id="UP001221686">
    <property type="component" value="Unassembled WGS sequence"/>
</dbReference>
<evidence type="ECO:0000313" key="3">
    <source>
        <dbReference type="Proteomes" id="UP001221686"/>
    </source>
</evidence>
<sequence length="164" mass="17947">MRAGPPILALVLVAGLGCGHAPVADALAPLCGTWRHQGRHIVTESWRPMRGGLRGRSTTTQPGGKLVELELMTLTVLRSGLTEYHAEPSGQEPTIFLERRDPAVVAAPGERVWTWVNPDHDFPRRIVYRLAGDRLTASVSNPDGDVGQRIGHTWQYRRTGTCAP</sequence>
<comment type="caution">
    <text evidence="2">The sequence shown here is derived from an EMBL/GenBank/DDBJ whole genome shotgun (WGS) entry which is preliminary data.</text>
</comment>
<dbReference type="RefSeq" id="WP_272087574.1">
    <property type="nucleotide sequence ID" value="NZ_JAQNDL010000002.1"/>
</dbReference>
<dbReference type="EMBL" id="JAQNDL010000002">
    <property type="protein sequence ID" value="MDC0719062.1"/>
    <property type="molecule type" value="Genomic_DNA"/>
</dbReference>
<evidence type="ECO:0000259" key="1">
    <source>
        <dbReference type="Pfam" id="PF19780"/>
    </source>
</evidence>
<evidence type="ECO:0000313" key="2">
    <source>
        <dbReference type="EMBL" id="MDC0719062.1"/>
    </source>
</evidence>
<dbReference type="Pfam" id="PF19780">
    <property type="entry name" value="DUF6265"/>
    <property type="match status" value="1"/>
</dbReference>
<keyword evidence="3" id="KW-1185">Reference proteome</keyword>
<proteinExistence type="predicted"/>
<feature type="domain" description="DUF6265" evidence="1">
    <location>
        <begin position="30"/>
        <end position="140"/>
    </location>
</feature>
<gene>
    <name evidence="2" type="ORF">POL25_19310</name>
</gene>
<protein>
    <submittedName>
        <fullName evidence="2">DUF6265 family protein</fullName>
    </submittedName>
</protein>
<dbReference type="InterPro" id="IPR046232">
    <property type="entry name" value="DUF6265"/>
</dbReference>
<reference evidence="2 3" key="1">
    <citation type="submission" date="2022-11" db="EMBL/GenBank/DDBJ databases">
        <title>Minimal conservation of predation-associated metabolite biosynthetic gene clusters underscores biosynthetic potential of Myxococcota including descriptions for ten novel species: Archangium lansinium sp. nov., Myxococcus landrumus sp. nov., Nannocystis bai.</title>
        <authorList>
            <person name="Ahearne A."/>
            <person name="Stevens C."/>
            <person name="Dowd S."/>
        </authorList>
    </citation>
    <scope>NUCLEOTIDE SEQUENCE [LARGE SCALE GENOMIC DNA]</scope>
    <source>
        <strain evidence="2 3">BB15-2</strain>
    </source>
</reference>
<dbReference type="PROSITE" id="PS51257">
    <property type="entry name" value="PROKAR_LIPOPROTEIN"/>
    <property type="match status" value="1"/>
</dbReference>